<dbReference type="CDD" id="cd02440">
    <property type="entry name" value="AdoMet_MTases"/>
    <property type="match status" value="1"/>
</dbReference>
<dbReference type="AlphaFoldDB" id="A0A8H6S7P6"/>
<reference evidence="2" key="1">
    <citation type="submission" date="2020-05" db="EMBL/GenBank/DDBJ databases">
        <title>Mycena genomes resolve the evolution of fungal bioluminescence.</title>
        <authorList>
            <person name="Tsai I.J."/>
        </authorList>
    </citation>
    <scope>NUCLEOTIDE SEQUENCE</scope>
    <source>
        <strain evidence="2">171206Taipei</strain>
    </source>
</reference>
<comment type="caution">
    <text evidence="2">The sequence shown here is derived from an EMBL/GenBank/DDBJ whole genome shotgun (WGS) entry which is preliminary data.</text>
</comment>
<dbReference type="Gene3D" id="3.40.50.150">
    <property type="entry name" value="Vaccinia Virus protein VP39"/>
    <property type="match status" value="1"/>
</dbReference>
<evidence type="ECO:0000313" key="2">
    <source>
        <dbReference type="EMBL" id="KAF7294560.1"/>
    </source>
</evidence>
<dbReference type="GeneID" id="59349045"/>
<dbReference type="OrthoDB" id="3647at2759"/>
<keyword evidence="3" id="KW-1185">Reference proteome</keyword>
<dbReference type="RefSeq" id="XP_037215923.1">
    <property type="nucleotide sequence ID" value="XM_037366529.1"/>
</dbReference>
<protein>
    <submittedName>
        <fullName evidence="2">Methyltransf-25 domain-containing protein</fullName>
    </submittedName>
</protein>
<name>A0A8H6S7P6_9AGAR</name>
<evidence type="ECO:0000259" key="1">
    <source>
        <dbReference type="Pfam" id="PF13649"/>
    </source>
</evidence>
<evidence type="ECO:0000313" key="3">
    <source>
        <dbReference type="Proteomes" id="UP000636479"/>
    </source>
</evidence>
<dbReference type="SUPFAM" id="SSF53335">
    <property type="entry name" value="S-adenosyl-L-methionine-dependent methyltransferases"/>
    <property type="match status" value="1"/>
</dbReference>
<dbReference type="InterPro" id="IPR029063">
    <property type="entry name" value="SAM-dependent_MTases_sf"/>
</dbReference>
<sequence>MASSHNHPHPHHAHGHDYASANQAFFDQHAHEADQRHGAGELAKDIRDAILQAYKFDDQSTTLLDFACGTGIVSLGLAERCKKVVGVDISQGMVDQYNKNAAERDISSQALRIELKGEDSELDGTKFDVVMCSLAYHHIQDIVSTTRLLSFFLKPVPCRCRQSDDCTYPWSVTSGDSGGV</sequence>
<dbReference type="GO" id="GO:0008168">
    <property type="term" value="F:methyltransferase activity"/>
    <property type="evidence" value="ECO:0007669"/>
    <property type="project" value="TreeGrafter"/>
</dbReference>
<dbReference type="Pfam" id="PF13649">
    <property type="entry name" value="Methyltransf_25"/>
    <property type="match status" value="1"/>
</dbReference>
<dbReference type="InterPro" id="IPR041698">
    <property type="entry name" value="Methyltransf_25"/>
</dbReference>
<proteinExistence type="predicted"/>
<accession>A0A8H6S7P6</accession>
<gene>
    <name evidence="2" type="ORF">MIND_00992500</name>
</gene>
<dbReference type="PANTHER" id="PTHR43464">
    <property type="entry name" value="METHYLTRANSFERASE"/>
    <property type="match status" value="1"/>
</dbReference>
<organism evidence="2 3">
    <name type="scientific">Mycena indigotica</name>
    <dbReference type="NCBI Taxonomy" id="2126181"/>
    <lineage>
        <taxon>Eukaryota</taxon>
        <taxon>Fungi</taxon>
        <taxon>Dikarya</taxon>
        <taxon>Basidiomycota</taxon>
        <taxon>Agaricomycotina</taxon>
        <taxon>Agaricomycetes</taxon>
        <taxon>Agaricomycetidae</taxon>
        <taxon>Agaricales</taxon>
        <taxon>Marasmiineae</taxon>
        <taxon>Mycenaceae</taxon>
        <taxon>Mycena</taxon>
    </lineage>
</organism>
<feature type="domain" description="Methyltransferase" evidence="1">
    <location>
        <begin position="64"/>
        <end position="147"/>
    </location>
</feature>
<dbReference type="Proteomes" id="UP000636479">
    <property type="component" value="Unassembled WGS sequence"/>
</dbReference>
<dbReference type="EMBL" id="JACAZF010000009">
    <property type="protein sequence ID" value="KAF7294560.1"/>
    <property type="molecule type" value="Genomic_DNA"/>
</dbReference>